<dbReference type="Proteomes" id="UP000583929">
    <property type="component" value="Unassembled WGS sequence"/>
</dbReference>
<dbReference type="GO" id="GO:0006952">
    <property type="term" value="P:defense response"/>
    <property type="evidence" value="ECO:0007669"/>
    <property type="project" value="InterPro"/>
</dbReference>
<dbReference type="OrthoDB" id="1068731at2759"/>
<dbReference type="Gene3D" id="2.60.40.150">
    <property type="entry name" value="C2 domain"/>
    <property type="match status" value="1"/>
</dbReference>
<dbReference type="SMART" id="SM00239">
    <property type="entry name" value="C2"/>
    <property type="match status" value="1"/>
</dbReference>
<dbReference type="PANTHER" id="PTHR32246:SF169">
    <property type="entry name" value="PROTEIN SRC2-LIKE"/>
    <property type="match status" value="1"/>
</dbReference>
<dbReference type="InterPro" id="IPR000008">
    <property type="entry name" value="C2_dom"/>
</dbReference>
<dbReference type="InterPro" id="IPR044750">
    <property type="entry name" value="C2_SRC2/BAP"/>
</dbReference>
<dbReference type="SUPFAM" id="SSF49562">
    <property type="entry name" value="C2 domain (Calcium/lipid-binding domain, CaLB)"/>
    <property type="match status" value="1"/>
</dbReference>
<sequence length="248" mass="28190">MARESSSIELKLLYGEDIRAFNFFQKISIFVLGSIASDDSTKKVHNQQPQRTPTDREGDSNPEWNHEMNFLVDEEEASESNFDHLFIHLDLRHEGVLFGIGDRTIGEVRIPLKDLMDQTSCNGVVRFVRYQVKSSDGTPNGVLNLSFRFNSMTEKKSPSPGKIQYPTVEEIPNFDLQVPNLTFSRHSYFSERQRIECWSSPSSSPATVSYPHIHIPPEGIPGSGHHHHYHGGAMWPSGRNEMGNWNGY</sequence>
<dbReference type="CDD" id="cd04051">
    <property type="entry name" value="C2_SRC2_like"/>
    <property type="match status" value="1"/>
</dbReference>
<feature type="domain" description="C2" evidence="2">
    <location>
        <begin position="1"/>
        <end position="125"/>
    </location>
</feature>
<keyword evidence="6" id="KW-1185">Reference proteome</keyword>
<dbReference type="Proteomes" id="UP000525078">
    <property type="component" value="Unassembled WGS sequence"/>
</dbReference>
<dbReference type="EMBL" id="JAATIQ010000014">
    <property type="protein sequence ID" value="KAF4400841.1"/>
    <property type="molecule type" value="Genomic_DNA"/>
</dbReference>
<evidence type="ECO:0000313" key="3">
    <source>
        <dbReference type="EMBL" id="KAF4396271.1"/>
    </source>
</evidence>
<protein>
    <recommendedName>
        <fullName evidence="2">C2 domain-containing protein</fullName>
    </recommendedName>
</protein>
<evidence type="ECO:0000313" key="5">
    <source>
        <dbReference type="Proteomes" id="UP000525078"/>
    </source>
</evidence>
<reference evidence="5 6" key="1">
    <citation type="journal article" date="2020" name="bioRxiv">
        <title>Sequence and annotation of 42 cannabis genomes reveals extensive copy number variation in cannabinoid synthesis and pathogen resistance genes.</title>
        <authorList>
            <person name="Mckernan K.J."/>
            <person name="Helbert Y."/>
            <person name="Kane L.T."/>
            <person name="Ebling H."/>
            <person name="Zhang L."/>
            <person name="Liu B."/>
            <person name="Eaton Z."/>
            <person name="Mclaughlin S."/>
            <person name="Kingan S."/>
            <person name="Baybayan P."/>
            <person name="Concepcion G."/>
            <person name="Jordan M."/>
            <person name="Riva A."/>
            <person name="Barbazuk W."/>
            <person name="Harkins T."/>
        </authorList>
    </citation>
    <scope>NUCLEOTIDE SEQUENCE [LARGE SCALE GENOMIC DNA]</scope>
    <source>
        <strain evidence="5 6">cv. Jamaican Lion 4</strain>
        <strain evidence="4">Father</strain>
        <strain evidence="3">Mother</strain>
        <tissue evidence="4">Leaf</tissue>
    </source>
</reference>
<name>A0A7J6I1B9_CANSA</name>
<comment type="caution">
    <text evidence="4">The sequence shown here is derived from an EMBL/GenBank/DDBJ whole genome shotgun (WGS) entry which is preliminary data.</text>
</comment>
<evidence type="ECO:0000256" key="1">
    <source>
        <dbReference type="SAM" id="MobiDB-lite"/>
    </source>
</evidence>
<accession>A0A7J6I1B9</accession>
<evidence type="ECO:0000313" key="4">
    <source>
        <dbReference type="EMBL" id="KAF4400841.1"/>
    </source>
</evidence>
<proteinExistence type="predicted"/>
<dbReference type="Pfam" id="PF00168">
    <property type="entry name" value="C2"/>
    <property type="match status" value="1"/>
</dbReference>
<gene>
    <name evidence="3" type="ORF">F8388_019817</name>
    <name evidence="4" type="ORF">G4B88_004384</name>
</gene>
<dbReference type="AlphaFoldDB" id="A0A7J6I1B9"/>
<evidence type="ECO:0000259" key="2">
    <source>
        <dbReference type="PROSITE" id="PS50004"/>
    </source>
</evidence>
<dbReference type="InterPro" id="IPR035892">
    <property type="entry name" value="C2_domain_sf"/>
</dbReference>
<dbReference type="EMBL" id="JAATIP010000003">
    <property type="protein sequence ID" value="KAF4396271.1"/>
    <property type="molecule type" value="Genomic_DNA"/>
</dbReference>
<evidence type="ECO:0000313" key="6">
    <source>
        <dbReference type="Proteomes" id="UP000583929"/>
    </source>
</evidence>
<feature type="region of interest" description="Disordered" evidence="1">
    <location>
        <begin position="41"/>
        <end position="63"/>
    </location>
</feature>
<dbReference type="PROSITE" id="PS50004">
    <property type="entry name" value="C2"/>
    <property type="match status" value="1"/>
</dbReference>
<organism evidence="4 6">
    <name type="scientific">Cannabis sativa</name>
    <name type="common">Hemp</name>
    <name type="synonym">Marijuana</name>
    <dbReference type="NCBI Taxonomy" id="3483"/>
    <lineage>
        <taxon>Eukaryota</taxon>
        <taxon>Viridiplantae</taxon>
        <taxon>Streptophyta</taxon>
        <taxon>Embryophyta</taxon>
        <taxon>Tracheophyta</taxon>
        <taxon>Spermatophyta</taxon>
        <taxon>Magnoliopsida</taxon>
        <taxon>eudicotyledons</taxon>
        <taxon>Gunneridae</taxon>
        <taxon>Pentapetalae</taxon>
        <taxon>rosids</taxon>
        <taxon>fabids</taxon>
        <taxon>Rosales</taxon>
        <taxon>Cannabaceae</taxon>
        <taxon>Cannabis</taxon>
    </lineage>
</organism>
<dbReference type="PANTHER" id="PTHR32246">
    <property type="entry name" value="INGRESSION PROTEIN FIC1"/>
    <property type="match status" value="1"/>
</dbReference>